<feature type="domain" description="SWIM-type" evidence="6">
    <location>
        <begin position="24"/>
        <end position="56"/>
    </location>
</feature>
<evidence type="ECO:0000256" key="5">
    <source>
        <dbReference type="SAM" id="MobiDB-lite"/>
    </source>
</evidence>
<evidence type="ECO:0000259" key="6">
    <source>
        <dbReference type="PROSITE" id="PS50966"/>
    </source>
</evidence>
<dbReference type="EMBL" id="SDAM02000150">
    <property type="protein sequence ID" value="KAH6827279.1"/>
    <property type="molecule type" value="Genomic_DNA"/>
</dbReference>
<sequence length="132" mass="15320">MSHQYGVRCHNAHLYKVQKNDKSFLVDLHMRTCECGEFQLDQIPCSHAATAIRSAGHDIYDYVDLYFKQVTLCLAYHDRVRSVSSQDEWTVSSSFKVCPPKSVHQAGRPKERRYRSAGEGSNTRSRRQLFMY</sequence>
<evidence type="ECO:0000256" key="2">
    <source>
        <dbReference type="ARBA" id="ARBA00022771"/>
    </source>
</evidence>
<dbReference type="SMART" id="SM00575">
    <property type="entry name" value="ZnF_PMZ"/>
    <property type="match status" value="1"/>
</dbReference>
<dbReference type="Pfam" id="PF04434">
    <property type="entry name" value="SWIM"/>
    <property type="match status" value="1"/>
</dbReference>
<organism evidence="7 8">
    <name type="scientific">Perilla frutescens var. hirtella</name>
    <name type="common">Perilla citriodora</name>
    <name type="synonym">Perilla setoyensis</name>
    <dbReference type="NCBI Taxonomy" id="608512"/>
    <lineage>
        <taxon>Eukaryota</taxon>
        <taxon>Viridiplantae</taxon>
        <taxon>Streptophyta</taxon>
        <taxon>Embryophyta</taxon>
        <taxon>Tracheophyta</taxon>
        <taxon>Spermatophyta</taxon>
        <taxon>Magnoliopsida</taxon>
        <taxon>eudicotyledons</taxon>
        <taxon>Gunneridae</taxon>
        <taxon>Pentapetalae</taxon>
        <taxon>asterids</taxon>
        <taxon>lamiids</taxon>
        <taxon>Lamiales</taxon>
        <taxon>Lamiaceae</taxon>
        <taxon>Nepetoideae</taxon>
        <taxon>Elsholtzieae</taxon>
        <taxon>Perilla</taxon>
    </lineage>
</organism>
<evidence type="ECO:0000313" key="7">
    <source>
        <dbReference type="EMBL" id="KAH6827279.1"/>
    </source>
</evidence>
<keyword evidence="3" id="KW-0862">Zinc</keyword>
<feature type="region of interest" description="Disordered" evidence="5">
    <location>
        <begin position="100"/>
        <end position="124"/>
    </location>
</feature>
<dbReference type="InterPro" id="IPR007527">
    <property type="entry name" value="Znf_SWIM"/>
</dbReference>
<keyword evidence="1" id="KW-0479">Metal-binding</keyword>
<name>A0AAD4J508_PERFH</name>
<gene>
    <name evidence="7" type="ORF">C2S53_001858</name>
</gene>
<protein>
    <recommendedName>
        <fullName evidence="6">SWIM-type domain-containing protein</fullName>
    </recommendedName>
</protein>
<dbReference type="PROSITE" id="PS50966">
    <property type="entry name" value="ZF_SWIM"/>
    <property type="match status" value="1"/>
</dbReference>
<dbReference type="GO" id="GO:0008270">
    <property type="term" value="F:zinc ion binding"/>
    <property type="evidence" value="ECO:0007669"/>
    <property type="project" value="UniProtKB-KW"/>
</dbReference>
<proteinExistence type="predicted"/>
<accession>A0AAD4J508</accession>
<evidence type="ECO:0000313" key="8">
    <source>
        <dbReference type="Proteomes" id="UP001190926"/>
    </source>
</evidence>
<keyword evidence="2 4" id="KW-0863">Zinc-finger</keyword>
<evidence type="ECO:0000256" key="3">
    <source>
        <dbReference type="ARBA" id="ARBA00022833"/>
    </source>
</evidence>
<keyword evidence="8" id="KW-1185">Reference proteome</keyword>
<evidence type="ECO:0000256" key="1">
    <source>
        <dbReference type="ARBA" id="ARBA00022723"/>
    </source>
</evidence>
<dbReference type="InterPro" id="IPR006564">
    <property type="entry name" value="Znf_PMZ"/>
</dbReference>
<reference evidence="7 8" key="1">
    <citation type="journal article" date="2021" name="Nat. Commun.">
        <title>Incipient diploidization of the medicinal plant Perilla within 10,000 years.</title>
        <authorList>
            <person name="Zhang Y."/>
            <person name="Shen Q."/>
            <person name="Leng L."/>
            <person name="Zhang D."/>
            <person name="Chen S."/>
            <person name="Shi Y."/>
            <person name="Ning Z."/>
            <person name="Chen S."/>
        </authorList>
    </citation>
    <scope>NUCLEOTIDE SEQUENCE [LARGE SCALE GENOMIC DNA]</scope>
    <source>
        <strain evidence="8">cv. PC099</strain>
    </source>
</reference>
<dbReference type="AlphaFoldDB" id="A0AAD4J508"/>
<dbReference type="Proteomes" id="UP001190926">
    <property type="component" value="Unassembled WGS sequence"/>
</dbReference>
<comment type="caution">
    <text evidence="7">The sequence shown here is derived from an EMBL/GenBank/DDBJ whole genome shotgun (WGS) entry which is preliminary data.</text>
</comment>
<evidence type="ECO:0000256" key="4">
    <source>
        <dbReference type="PROSITE-ProRule" id="PRU00325"/>
    </source>
</evidence>